<dbReference type="GO" id="GO:0016906">
    <property type="term" value="F:sterol 3-beta-glucosyltransferase activity"/>
    <property type="evidence" value="ECO:0007669"/>
    <property type="project" value="UniProtKB-ARBA"/>
</dbReference>
<organism evidence="5 6">
    <name type="scientific">Perilla frutescens var. hirtella</name>
    <name type="common">Perilla citriodora</name>
    <name type="synonym">Perilla setoyensis</name>
    <dbReference type="NCBI Taxonomy" id="608512"/>
    <lineage>
        <taxon>Eukaryota</taxon>
        <taxon>Viridiplantae</taxon>
        <taxon>Streptophyta</taxon>
        <taxon>Embryophyta</taxon>
        <taxon>Tracheophyta</taxon>
        <taxon>Spermatophyta</taxon>
        <taxon>Magnoliopsida</taxon>
        <taxon>eudicotyledons</taxon>
        <taxon>Gunneridae</taxon>
        <taxon>Pentapetalae</taxon>
        <taxon>asterids</taxon>
        <taxon>lamiids</taxon>
        <taxon>Lamiales</taxon>
        <taxon>Lamiaceae</taxon>
        <taxon>Nepetoideae</taxon>
        <taxon>Elsholtzieae</taxon>
        <taxon>Perilla</taxon>
    </lineage>
</organism>
<dbReference type="PANTHER" id="PTHR48050:SF16">
    <property type="entry name" value="STEROL 3-BETA-GLUCOSYLTRANSFERASE UGT80B1"/>
    <property type="match status" value="1"/>
</dbReference>
<evidence type="ECO:0000259" key="4">
    <source>
        <dbReference type="Pfam" id="PF06722"/>
    </source>
</evidence>
<dbReference type="CDD" id="cd03784">
    <property type="entry name" value="GT1_Gtf-like"/>
    <property type="match status" value="1"/>
</dbReference>
<dbReference type="InterPro" id="IPR004276">
    <property type="entry name" value="GlycoTrans_28_N"/>
</dbReference>
<accession>A0AAD4IRV2</accession>
<evidence type="ECO:0000256" key="2">
    <source>
        <dbReference type="SAM" id="MobiDB-lite"/>
    </source>
</evidence>
<dbReference type="PANTHER" id="PTHR48050">
    <property type="entry name" value="STEROL 3-BETA-GLUCOSYLTRANSFERASE"/>
    <property type="match status" value="1"/>
</dbReference>
<dbReference type="InterPro" id="IPR050426">
    <property type="entry name" value="Glycosyltransferase_28"/>
</dbReference>
<feature type="domain" description="Glycosyltransferase family 28 N-terminal" evidence="3">
    <location>
        <begin position="110"/>
        <end position="231"/>
    </location>
</feature>
<proteinExistence type="predicted"/>
<keyword evidence="1" id="KW-0808">Transferase</keyword>
<feature type="region of interest" description="Disordered" evidence="2">
    <location>
        <begin position="1"/>
        <end position="25"/>
    </location>
</feature>
<keyword evidence="6" id="KW-1185">Reference proteome</keyword>
<feature type="domain" description="Erythromycin biosynthesis protein CIII-like C-terminal" evidence="4">
    <location>
        <begin position="386"/>
        <end position="484"/>
    </location>
</feature>
<evidence type="ECO:0000256" key="1">
    <source>
        <dbReference type="ARBA" id="ARBA00022679"/>
    </source>
</evidence>
<dbReference type="Gene3D" id="3.40.50.2000">
    <property type="entry name" value="Glycogen Phosphorylase B"/>
    <property type="match status" value="2"/>
</dbReference>
<comment type="caution">
    <text evidence="5">The sequence shown here is derived from an EMBL/GenBank/DDBJ whole genome shotgun (WGS) entry which is preliminary data.</text>
</comment>
<dbReference type="EMBL" id="SDAM02004199">
    <property type="protein sequence ID" value="KAH6820192.1"/>
    <property type="molecule type" value="Genomic_DNA"/>
</dbReference>
<dbReference type="InterPro" id="IPR002213">
    <property type="entry name" value="UDP_glucos_trans"/>
</dbReference>
<dbReference type="FunFam" id="3.40.50.2000:FF:000009">
    <property type="entry name" value="Sterol 3-beta-glucosyltransferase UGT80A2"/>
    <property type="match status" value="1"/>
</dbReference>
<protein>
    <submittedName>
        <fullName evidence="5">UDP-Glycosyltransferase superfamily protein</fullName>
    </submittedName>
</protein>
<name>A0AAD4IRV2_PERFH</name>
<dbReference type="AlphaFoldDB" id="A0AAD4IRV2"/>
<evidence type="ECO:0000259" key="3">
    <source>
        <dbReference type="Pfam" id="PF03033"/>
    </source>
</evidence>
<feature type="compositionally biased region" description="Acidic residues" evidence="2">
    <location>
        <begin position="1"/>
        <end position="13"/>
    </location>
</feature>
<dbReference type="InterPro" id="IPR010610">
    <property type="entry name" value="EryCIII-like_C"/>
</dbReference>
<dbReference type="Proteomes" id="UP001190926">
    <property type="component" value="Unassembled WGS sequence"/>
</dbReference>
<sequence>MQTEAGIDEDTEVGMDGRSASWGMEDSTVNKPAAVMKRSYTKRIIPPLSERCRLERLGPLDAAKAAGEQFTPYVVTSPTSKTLKNMDRNERRCSTFSGCRKETSGKPAVEYGHCVRLATHSQFHGLVKSAGVDFYPLGGDPRVIIQGYMITKNIHLATPREIGIQSKQIRAIMESLLPACTQPDPITGQPFRAHAIIANPPAYGRVDVAEALGVPLHIFFTVPWTPTNAFPHPFIPISQRSGNWLSYVVVDLLIWWGLRGWINKLRKNKLNLGPIYGFLNTNHVSISHLPTAYMWSPSVLPKPNDWGPLVDVTGYCFLDLGSKYEPSEEFVQWMQNGATPIYIGFGSMPLEDSRSITNIVLEALKSTGQRGIIDRGWGGLGTSDADISEDIFMVSDCPHDWLFPQCYAVVHHGGAGTTAAGLKAGCPTTIVPFCGDQFLWGGIMYQKGVGPAPIPLSQLSVTSLAAAIRFMIQPQVKYRAMELADRIKDEDGAAAAVDSFHRHLLTESPLQPTLSLEKDSGADPVQRFFGWVGKLCCLLCAC</sequence>
<dbReference type="Pfam" id="PF06722">
    <property type="entry name" value="EryCIII-like_C"/>
    <property type="match status" value="1"/>
</dbReference>
<evidence type="ECO:0000313" key="6">
    <source>
        <dbReference type="Proteomes" id="UP001190926"/>
    </source>
</evidence>
<dbReference type="GO" id="GO:0005975">
    <property type="term" value="P:carbohydrate metabolic process"/>
    <property type="evidence" value="ECO:0007669"/>
    <property type="project" value="InterPro"/>
</dbReference>
<reference evidence="5 6" key="1">
    <citation type="journal article" date="2021" name="Nat. Commun.">
        <title>Incipient diploidization of the medicinal plant Perilla within 10,000 years.</title>
        <authorList>
            <person name="Zhang Y."/>
            <person name="Shen Q."/>
            <person name="Leng L."/>
            <person name="Zhang D."/>
            <person name="Chen S."/>
            <person name="Shi Y."/>
            <person name="Ning Z."/>
            <person name="Chen S."/>
        </authorList>
    </citation>
    <scope>NUCLEOTIDE SEQUENCE [LARGE SCALE GENOMIC DNA]</scope>
    <source>
        <strain evidence="6">cv. PC099</strain>
    </source>
</reference>
<dbReference type="Pfam" id="PF03033">
    <property type="entry name" value="Glyco_transf_28"/>
    <property type="match status" value="1"/>
</dbReference>
<dbReference type="SUPFAM" id="SSF53756">
    <property type="entry name" value="UDP-Glycosyltransferase/glycogen phosphorylase"/>
    <property type="match status" value="1"/>
</dbReference>
<evidence type="ECO:0000313" key="5">
    <source>
        <dbReference type="EMBL" id="KAH6820192.1"/>
    </source>
</evidence>
<gene>
    <name evidence="5" type="ORF">C2S53_002223</name>
</gene>